<dbReference type="SUPFAM" id="SSF48452">
    <property type="entry name" value="TPR-like"/>
    <property type="match status" value="1"/>
</dbReference>
<keyword evidence="1" id="KW-0802">TPR repeat</keyword>
<sequence length="465" mass="55204">MTNKTTSIKIQHEKKHLHLTPANLYMYQGFQVIEAYDQENAECYYLYFYKASYLTGKSTSKIKRKSQLSNILQKGIRFSPEHPLLAYLLNHNRIHTFPGLTPLWERIQKKYSPLEASIILTIFDNYMKKEKITKVMKESALQYRREGQLLHTYQLLRLITDIYPANKWAQEMSKNLQYQTYQSLYTSHPSSLLSKDPLYVEKYCYEHLEHDDSKDLLLQLMQKEGRKMEQLSLYTHLLITSKNDEHTYYKQMIANLPHDFTTDEKVDLLSYILRKRTTHHEGLYHDLLGLLKNSNRNEDLLILLTKNKALITEKDFPYVQEALLQVKWIENSDWLSELTFHFDEDITTKQVQILFQTFVPNLLQIKGLDYTEQWIAPYCARYPGIPILMKVKKMAALKDDPDQMYALGELYYEFKQLSEAVECFNWELELDPSNTRSIKWLSKLYLEMGMVEESKSYQYMLRDGS</sequence>
<dbReference type="OrthoDB" id="2676051at2"/>
<dbReference type="PROSITE" id="PS50005">
    <property type="entry name" value="TPR"/>
    <property type="match status" value="1"/>
</dbReference>
<evidence type="ECO:0000313" key="2">
    <source>
        <dbReference type="EMBL" id="TYS70159.1"/>
    </source>
</evidence>
<accession>A0A5D4T4F0</accession>
<name>A0A5D4T4F0_9BACI</name>
<dbReference type="RefSeq" id="WP_148980020.1">
    <property type="nucleotide sequence ID" value="NZ_JBNILM010000006.1"/>
</dbReference>
<dbReference type="EMBL" id="VTET01000008">
    <property type="protein sequence ID" value="TYS70159.1"/>
    <property type="molecule type" value="Genomic_DNA"/>
</dbReference>
<evidence type="ECO:0000256" key="1">
    <source>
        <dbReference type="PROSITE-ProRule" id="PRU00339"/>
    </source>
</evidence>
<feature type="repeat" description="TPR" evidence="1">
    <location>
        <begin position="401"/>
        <end position="434"/>
    </location>
</feature>
<dbReference type="Gene3D" id="1.25.40.10">
    <property type="entry name" value="Tetratricopeptide repeat domain"/>
    <property type="match status" value="1"/>
</dbReference>
<proteinExistence type="predicted"/>
<dbReference type="InterPro" id="IPR019734">
    <property type="entry name" value="TPR_rpt"/>
</dbReference>
<gene>
    <name evidence="2" type="ORF">FZC75_16125</name>
</gene>
<dbReference type="InterPro" id="IPR011990">
    <property type="entry name" value="TPR-like_helical_dom_sf"/>
</dbReference>
<reference evidence="2 3" key="1">
    <citation type="submission" date="2019-08" db="EMBL/GenBank/DDBJ databases">
        <title>Bacillus genomes from the desert of Cuatro Cienegas, Coahuila.</title>
        <authorList>
            <person name="Olmedo-Alvarez G."/>
        </authorList>
    </citation>
    <scope>NUCLEOTIDE SEQUENCE [LARGE SCALE GENOMIC DNA]</scope>
    <source>
        <strain evidence="2 3">CH98b_3T</strain>
    </source>
</reference>
<organism evidence="2 3">
    <name type="scientific">Sutcliffiella horikoshii</name>
    <dbReference type="NCBI Taxonomy" id="79883"/>
    <lineage>
        <taxon>Bacteria</taxon>
        <taxon>Bacillati</taxon>
        <taxon>Bacillota</taxon>
        <taxon>Bacilli</taxon>
        <taxon>Bacillales</taxon>
        <taxon>Bacillaceae</taxon>
        <taxon>Sutcliffiella</taxon>
    </lineage>
</organism>
<protein>
    <submittedName>
        <fullName evidence="2">Uncharacterized protein</fullName>
    </submittedName>
</protein>
<comment type="caution">
    <text evidence="2">The sequence shown here is derived from an EMBL/GenBank/DDBJ whole genome shotgun (WGS) entry which is preliminary data.</text>
</comment>
<evidence type="ECO:0000313" key="3">
    <source>
        <dbReference type="Proteomes" id="UP000324517"/>
    </source>
</evidence>
<dbReference type="Proteomes" id="UP000324517">
    <property type="component" value="Unassembled WGS sequence"/>
</dbReference>
<dbReference type="AlphaFoldDB" id="A0A5D4T4F0"/>